<dbReference type="PROSITE" id="PS00061">
    <property type="entry name" value="ADH_SHORT"/>
    <property type="match status" value="1"/>
</dbReference>
<dbReference type="PRINTS" id="PR00081">
    <property type="entry name" value="GDHRDH"/>
</dbReference>
<dbReference type="Pfam" id="PF00106">
    <property type="entry name" value="adh_short"/>
    <property type="match status" value="1"/>
</dbReference>
<name>A0A2V1DF15_9PLEO</name>
<dbReference type="InterPro" id="IPR002347">
    <property type="entry name" value="SDR_fam"/>
</dbReference>
<comment type="similarity">
    <text evidence="1">Belongs to the short-chain dehydrogenases/reductases (SDR) family.</text>
</comment>
<dbReference type="Gene3D" id="3.40.50.720">
    <property type="entry name" value="NAD(P)-binding Rossmann-like Domain"/>
    <property type="match status" value="1"/>
</dbReference>
<accession>A0A2V1DF15</accession>
<keyword evidence="3" id="KW-0560">Oxidoreductase</keyword>
<keyword evidence="5" id="KW-1185">Reference proteome</keyword>
<dbReference type="InterPro" id="IPR036291">
    <property type="entry name" value="NAD(P)-bd_dom_sf"/>
</dbReference>
<evidence type="ECO:0000256" key="1">
    <source>
        <dbReference type="ARBA" id="ARBA00006484"/>
    </source>
</evidence>
<sequence>MGSLGGFDVEGKTAVVTGAGSGINYSFTALLLARGCNVLLADLALRPEAQKLLDKYARATTTKPRAVFQETDVTDWAQLERMFDVANEEFGKVDIVCPGAGIYDPHWTNFWHPPGSEKSRDATDGGRYASLDINLTHPIRTTQLAIAQFLHPKNGSAKASPSNPKRVLIVTSIAGQNANLSTPLYVAAKHGMNGLIRSLGALEDKLGIRVNGVAPGIIKTPLWTEHPEKLAFLDAAKDEWATPEEVAEGMLRCLEDSALGGGTILEVGAKQTRLVQALNDPGPSGAGHSVSRLADSYEEVYGWLAEEGWGQRKRNVKSRL</sequence>
<dbReference type="GO" id="GO:0016491">
    <property type="term" value="F:oxidoreductase activity"/>
    <property type="evidence" value="ECO:0007669"/>
    <property type="project" value="UniProtKB-KW"/>
</dbReference>
<proteinExistence type="inferred from homology"/>
<dbReference type="EMBL" id="KZ805456">
    <property type="protein sequence ID" value="PVH96717.1"/>
    <property type="molecule type" value="Genomic_DNA"/>
</dbReference>
<dbReference type="GO" id="GO:0005737">
    <property type="term" value="C:cytoplasm"/>
    <property type="evidence" value="ECO:0007669"/>
    <property type="project" value="TreeGrafter"/>
</dbReference>
<dbReference type="AlphaFoldDB" id="A0A2V1DF15"/>
<evidence type="ECO:0000256" key="3">
    <source>
        <dbReference type="ARBA" id="ARBA00023002"/>
    </source>
</evidence>
<evidence type="ECO:0000313" key="5">
    <source>
        <dbReference type="Proteomes" id="UP000244855"/>
    </source>
</evidence>
<dbReference type="STRING" id="97972.A0A2V1DF15"/>
<evidence type="ECO:0000313" key="4">
    <source>
        <dbReference type="EMBL" id="PVH96717.1"/>
    </source>
</evidence>
<dbReference type="OrthoDB" id="5296at2759"/>
<organism evidence="4 5">
    <name type="scientific">Periconia macrospinosa</name>
    <dbReference type="NCBI Taxonomy" id="97972"/>
    <lineage>
        <taxon>Eukaryota</taxon>
        <taxon>Fungi</taxon>
        <taxon>Dikarya</taxon>
        <taxon>Ascomycota</taxon>
        <taxon>Pezizomycotina</taxon>
        <taxon>Dothideomycetes</taxon>
        <taxon>Pleosporomycetidae</taxon>
        <taxon>Pleosporales</taxon>
        <taxon>Massarineae</taxon>
        <taxon>Periconiaceae</taxon>
        <taxon>Periconia</taxon>
    </lineage>
</organism>
<dbReference type="PANTHER" id="PTHR44229">
    <property type="entry name" value="15-HYDROXYPROSTAGLANDIN DEHYDROGENASE [NAD(+)]"/>
    <property type="match status" value="1"/>
</dbReference>
<evidence type="ECO:0000256" key="2">
    <source>
        <dbReference type="ARBA" id="ARBA00022857"/>
    </source>
</evidence>
<dbReference type="FunFam" id="3.40.50.720:FF:000643">
    <property type="entry name" value="Short chain dehydrogenase/reductase family oxidoreductase, putative"/>
    <property type="match status" value="1"/>
</dbReference>
<reference evidence="4 5" key="1">
    <citation type="journal article" date="2018" name="Sci. Rep.">
        <title>Comparative genomics provides insights into the lifestyle and reveals functional heterogeneity of dark septate endophytic fungi.</title>
        <authorList>
            <person name="Knapp D.G."/>
            <person name="Nemeth J.B."/>
            <person name="Barry K."/>
            <person name="Hainaut M."/>
            <person name="Henrissat B."/>
            <person name="Johnson J."/>
            <person name="Kuo A."/>
            <person name="Lim J.H.P."/>
            <person name="Lipzen A."/>
            <person name="Nolan M."/>
            <person name="Ohm R.A."/>
            <person name="Tamas L."/>
            <person name="Grigoriev I.V."/>
            <person name="Spatafora J.W."/>
            <person name="Nagy L.G."/>
            <person name="Kovacs G.M."/>
        </authorList>
    </citation>
    <scope>NUCLEOTIDE SEQUENCE [LARGE SCALE GENOMIC DNA]</scope>
    <source>
        <strain evidence="4 5">DSE2036</strain>
    </source>
</reference>
<dbReference type="PANTHER" id="PTHR44229:SF4">
    <property type="entry name" value="15-HYDROXYPROSTAGLANDIN DEHYDROGENASE [NAD(+)]"/>
    <property type="match status" value="1"/>
</dbReference>
<keyword evidence="2" id="KW-0521">NADP</keyword>
<gene>
    <name evidence="4" type="ORF">DM02DRAFT_617005</name>
</gene>
<dbReference type="InterPro" id="IPR020904">
    <property type="entry name" value="Sc_DH/Rdtase_CS"/>
</dbReference>
<dbReference type="SUPFAM" id="SSF51735">
    <property type="entry name" value="NAD(P)-binding Rossmann-fold domains"/>
    <property type="match status" value="1"/>
</dbReference>
<protein>
    <submittedName>
        <fullName evidence="4">NAD(P)-binding protein</fullName>
    </submittedName>
</protein>
<dbReference type="Proteomes" id="UP000244855">
    <property type="component" value="Unassembled WGS sequence"/>
</dbReference>